<keyword evidence="1" id="KW-1133">Transmembrane helix</keyword>
<gene>
    <name evidence="2" type="ORF">CUESP1_2077</name>
</gene>
<evidence type="ECO:0000313" key="3">
    <source>
        <dbReference type="Proteomes" id="UP000245423"/>
    </source>
</evidence>
<dbReference type="RefSeq" id="WP_005587678.1">
    <property type="nucleotide sequence ID" value="NZ_LT669839.1"/>
</dbReference>
<organism evidence="2 3">
    <name type="scientific">[Clostridium] ultunense Esp</name>
    <dbReference type="NCBI Taxonomy" id="1288971"/>
    <lineage>
        <taxon>Bacteria</taxon>
        <taxon>Bacillati</taxon>
        <taxon>Bacillota</taxon>
        <taxon>Tissierellia</taxon>
        <taxon>Tissierellales</taxon>
        <taxon>Tepidimicrobiaceae</taxon>
        <taxon>Schnuerera</taxon>
    </lineage>
</organism>
<proteinExistence type="predicted"/>
<sequence length="149" mass="17651">MFPRGLLFFIFMILIDIVLKSVKDKKKIEKARRKRKEQLSSQSGSMESTVLTLNKEKENVLKPKVKKELPKERTRPLRDERILEMWTIKEESYTSKLYKDEIQSSIEKGIEGKETKKSKEEFKNDILRGIIYSEILSEPKSLRNMRKSI</sequence>
<keyword evidence="1" id="KW-0812">Transmembrane</keyword>
<name>M1ZG45_9FIRM</name>
<dbReference type="AlphaFoldDB" id="M1ZG45"/>
<dbReference type="EMBL" id="LT669839">
    <property type="protein sequence ID" value="SHD77434.1"/>
    <property type="molecule type" value="Genomic_DNA"/>
</dbReference>
<evidence type="ECO:0000256" key="1">
    <source>
        <dbReference type="SAM" id="Phobius"/>
    </source>
</evidence>
<dbReference type="Proteomes" id="UP000245423">
    <property type="component" value="Chromosome 1"/>
</dbReference>
<feature type="transmembrane region" description="Helical" evidence="1">
    <location>
        <begin position="6"/>
        <end position="22"/>
    </location>
</feature>
<reference evidence="2 3" key="1">
    <citation type="submission" date="2016-11" db="EMBL/GenBank/DDBJ databases">
        <authorList>
            <person name="Manzoor S."/>
        </authorList>
    </citation>
    <scope>NUCLEOTIDE SEQUENCE [LARGE SCALE GENOMIC DNA]</scope>
    <source>
        <strain evidence="2">Clostridium ultunense strain Esp</strain>
    </source>
</reference>
<accession>M1ZG45</accession>
<dbReference type="HOGENOM" id="CLU_1746484_0_0_9"/>
<keyword evidence="1" id="KW-0472">Membrane</keyword>
<protein>
    <submittedName>
        <fullName evidence="2">Uncharacterized protein</fullName>
    </submittedName>
</protein>
<keyword evidence="3" id="KW-1185">Reference proteome</keyword>
<evidence type="ECO:0000313" key="2">
    <source>
        <dbReference type="EMBL" id="SHD77434.1"/>
    </source>
</evidence>